<keyword evidence="2" id="KW-1185">Reference proteome</keyword>
<reference evidence="1 2" key="1">
    <citation type="submission" date="2015-10" db="EMBL/GenBank/DDBJ databases">
        <authorList>
            <person name="Gilbert D.G."/>
        </authorList>
    </citation>
    <scope>NUCLEOTIDE SEQUENCE [LARGE SCALE GENOMIC DNA]</scope>
    <source>
        <strain evidence="1 2">NRRL B-16712</strain>
    </source>
</reference>
<proteinExistence type="predicted"/>
<organism evidence="1 2">
    <name type="scientific">Actinoplanes awajinensis subsp. mycoplanecinus</name>
    <dbReference type="NCBI Taxonomy" id="135947"/>
    <lineage>
        <taxon>Bacteria</taxon>
        <taxon>Bacillati</taxon>
        <taxon>Actinomycetota</taxon>
        <taxon>Actinomycetes</taxon>
        <taxon>Micromonosporales</taxon>
        <taxon>Micromonosporaceae</taxon>
        <taxon>Actinoplanes</taxon>
    </lineage>
</organism>
<name>A0A0X3V7N7_9ACTN</name>
<protein>
    <recommendedName>
        <fullName evidence="3">Transcriptional regulator</fullName>
    </recommendedName>
</protein>
<gene>
    <name evidence="1" type="ORF">ADL15_06960</name>
</gene>
<evidence type="ECO:0008006" key="3">
    <source>
        <dbReference type="Google" id="ProtNLM"/>
    </source>
</evidence>
<accession>A0A0X3V7N7</accession>
<dbReference type="RefSeq" id="WP_067685875.1">
    <property type="nucleotide sequence ID" value="NZ_LLZH01000025.1"/>
</dbReference>
<dbReference type="AlphaFoldDB" id="A0A0X3V7N7"/>
<sequence length="60" mass="6544">MEKGGLSDRQLYRLRDDGAIEAVGRGLFRRTDADLLADIDLLEIARRAPLATVCLTSALA</sequence>
<dbReference type="Proteomes" id="UP000053244">
    <property type="component" value="Unassembled WGS sequence"/>
</dbReference>
<evidence type="ECO:0000313" key="2">
    <source>
        <dbReference type="Proteomes" id="UP000053244"/>
    </source>
</evidence>
<comment type="caution">
    <text evidence="1">The sequence shown here is derived from an EMBL/GenBank/DDBJ whole genome shotgun (WGS) entry which is preliminary data.</text>
</comment>
<dbReference type="EMBL" id="LLZH01000025">
    <property type="protein sequence ID" value="KUL40718.1"/>
    <property type="molecule type" value="Genomic_DNA"/>
</dbReference>
<evidence type="ECO:0000313" key="1">
    <source>
        <dbReference type="EMBL" id="KUL40718.1"/>
    </source>
</evidence>